<dbReference type="OrthoDB" id="4190732at2"/>
<dbReference type="PROSITE" id="PS01162">
    <property type="entry name" value="QOR_ZETA_CRYSTAL"/>
    <property type="match status" value="1"/>
</dbReference>
<dbReference type="Gene3D" id="3.90.180.10">
    <property type="entry name" value="Medium-chain alcohol dehydrogenases, catalytic domain"/>
    <property type="match status" value="1"/>
</dbReference>
<proteinExistence type="predicted"/>
<sequence>MRAALVQEFGPPETLVAGELADPVAGPGEVLVEVAAAGVNFPDILVVAGEYQILPERPFSPGKEIAGTVRAVGSGVAGFAVGDRVLAQIEHGGYAELVTVPEPQIVALPDEVPFVDAAAFGLGAITAHFALVRRAGLRPGETVLVTGAGGGVGSAGVQIAKALGATVVAVAQDEERAALARSQGADSVVLAGPSMRDEVLALTEGHGADVVLELVGGEVFAQSLRCTAWEGRLVVIGFASGDLPTIKAGHVLVKNLAVLGLQVSDYRDREPESVRAAIEHLLQLYVAGRLTVPVARTYPLEQAGAALEAVRSGSVAGKVVLTVDPVAAAAG</sequence>
<reference evidence="2 3" key="1">
    <citation type="submission" date="2019-02" db="EMBL/GenBank/DDBJ databases">
        <title>Sequencing the genomes of 1000 actinobacteria strains.</title>
        <authorList>
            <person name="Klenk H.-P."/>
        </authorList>
    </citation>
    <scope>NUCLEOTIDE SEQUENCE [LARGE SCALE GENOMIC DNA]</scope>
    <source>
        <strain evidence="2 3">DSM 44509</strain>
    </source>
</reference>
<dbReference type="GO" id="GO:0008270">
    <property type="term" value="F:zinc ion binding"/>
    <property type="evidence" value="ECO:0007669"/>
    <property type="project" value="InterPro"/>
</dbReference>
<dbReference type="EMBL" id="SHKV01000001">
    <property type="protein sequence ID" value="RZU32373.1"/>
    <property type="molecule type" value="Genomic_DNA"/>
</dbReference>
<dbReference type="Pfam" id="PF08240">
    <property type="entry name" value="ADH_N"/>
    <property type="match status" value="1"/>
</dbReference>
<comment type="caution">
    <text evidence="2">The sequence shown here is derived from an EMBL/GenBank/DDBJ whole genome shotgun (WGS) entry which is preliminary data.</text>
</comment>
<dbReference type="InterPro" id="IPR002364">
    <property type="entry name" value="Quin_OxRdtase/zeta-crystal_CS"/>
</dbReference>
<name>A0A4Q7Y7Y8_9ACTN</name>
<dbReference type="PANTHER" id="PTHR43677">
    <property type="entry name" value="SHORT-CHAIN DEHYDROGENASE/REDUCTASE"/>
    <property type="match status" value="1"/>
</dbReference>
<dbReference type="SMART" id="SM00829">
    <property type="entry name" value="PKS_ER"/>
    <property type="match status" value="1"/>
</dbReference>
<dbReference type="AlphaFoldDB" id="A0A4Q7Y7Y8"/>
<accession>A0A4Q7Y7Y8</accession>
<dbReference type="CDD" id="cd08241">
    <property type="entry name" value="QOR1"/>
    <property type="match status" value="1"/>
</dbReference>
<dbReference type="RefSeq" id="WP_104530313.1">
    <property type="nucleotide sequence ID" value="NZ_POQT01000048.1"/>
</dbReference>
<feature type="domain" description="Enoyl reductase (ER)" evidence="1">
    <location>
        <begin position="10"/>
        <end position="321"/>
    </location>
</feature>
<dbReference type="InterPro" id="IPR013149">
    <property type="entry name" value="ADH-like_C"/>
</dbReference>
<evidence type="ECO:0000259" key="1">
    <source>
        <dbReference type="SMART" id="SM00829"/>
    </source>
</evidence>
<dbReference type="Proteomes" id="UP000292507">
    <property type="component" value="Unassembled WGS sequence"/>
</dbReference>
<dbReference type="SUPFAM" id="SSF50129">
    <property type="entry name" value="GroES-like"/>
    <property type="match status" value="1"/>
</dbReference>
<dbReference type="InterPro" id="IPR020843">
    <property type="entry name" value="ER"/>
</dbReference>
<keyword evidence="3" id="KW-1185">Reference proteome</keyword>
<dbReference type="InterPro" id="IPR036291">
    <property type="entry name" value="NAD(P)-bd_dom_sf"/>
</dbReference>
<organism evidence="2 3">
    <name type="scientific">Blastococcus saxobsidens</name>
    <dbReference type="NCBI Taxonomy" id="138336"/>
    <lineage>
        <taxon>Bacteria</taxon>
        <taxon>Bacillati</taxon>
        <taxon>Actinomycetota</taxon>
        <taxon>Actinomycetes</taxon>
        <taxon>Geodermatophilales</taxon>
        <taxon>Geodermatophilaceae</taxon>
        <taxon>Blastococcus</taxon>
    </lineage>
</organism>
<dbReference type="GO" id="GO:0016491">
    <property type="term" value="F:oxidoreductase activity"/>
    <property type="evidence" value="ECO:0007669"/>
    <property type="project" value="InterPro"/>
</dbReference>
<dbReference type="Gene3D" id="3.40.50.720">
    <property type="entry name" value="NAD(P)-binding Rossmann-like Domain"/>
    <property type="match status" value="1"/>
</dbReference>
<dbReference type="Pfam" id="PF00107">
    <property type="entry name" value="ADH_zinc_N"/>
    <property type="match status" value="1"/>
</dbReference>
<dbReference type="InterPro" id="IPR013154">
    <property type="entry name" value="ADH-like_N"/>
</dbReference>
<evidence type="ECO:0000313" key="3">
    <source>
        <dbReference type="Proteomes" id="UP000292507"/>
    </source>
</evidence>
<dbReference type="InterPro" id="IPR051397">
    <property type="entry name" value="Zn-ADH-like_protein"/>
</dbReference>
<gene>
    <name evidence="2" type="ORF">BKA19_2068</name>
</gene>
<protein>
    <submittedName>
        <fullName evidence="2">NADPH:quinone reductase-like Zn-dependent oxidoreductase</fullName>
    </submittedName>
</protein>
<evidence type="ECO:0000313" key="2">
    <source>
        <dbReference type="EMBL" id="RZU32373.1"/>
    </source>
</evidence>
<dbReference type="InterPro" id="IPR011032">
    <property type="entry name" value="GroES-like_sf"/>
</dbReference>
<dbReference type="SUPFAM" id="SSF51735">
    <property type="entry name" value="NAD(P)-binding Rossmann-fold domains"/>
    <property type="match status" value="1"/>
</dbReference>
<dbReference type="PANTHER" id="PTHR43677:SF4">
    <property type="entry name" value="QUINONE OXIDOREDUCTASE-LIKE PROTEIN 2"/>
    <property type="match status" value="1"/>
</dbReference>